<protein>
    <recommendedName>
        <fullName evidence="2">histidine kinase</fullName>
        <ecNumber evidence="2">2.7.13.3</ecNumber>
    </recommendedName>
</protein>
<keyword evidence="3" id="KW-0808">Transferase</keyword>
<dbReference type="PRINTS" id="PR00344">
    <property type="entry name" value="BCTRLSENSOR"/>
</dbReference>
<evidence type="ECO:0000313" key="11">
    <source>
        <dbReference type="Proteomes" id="UP001595755"/>
    </source>
</evidence>
<dbReference type="EC" id="2.7.13.3" evidence="2"/>
<dbReference type="InterPro" id="IPR036890">
    <property type="entry name" value="HATPase_C_sf"/>
</dbReference>
<keyword evidence="4" id="KW-0547">Nucleotide-binding</keyword>
<keyword evidence="5" id="KW-0418">Kinase</keyword>
<dbReference type="Proteomes" id="UP001595755">
    <property type="component" value="Unassembled WGS sequence"/>
</dbReference>
<accession>A0ABV8S9F4</accession>
<feature type="transmembrane region" description="Helical" evidence="8">
    <location>
        <begin position="268"/>
        <end position="287"/>
    </location>
</feature>
<dbReference type="InterPro" id="IPR007892">
    <property type="entry name" value="CHASE4"/>
</dbReference>
<evidence type="ECO:0000256" key="4">
    <source>
        <dbReference type="ARBA" id="ARBA00022741"/>
    </source>
</evidence>
<dbReference type="SMART" id="SM00387">
    <property type="entry name" value="HATPase_c"/>
    <property type="match status" value="1"/>
</dbReference>
<proteinExistence type="predicted"/>
<dbReference type="InterPro" id="IPR005467">
    <property type="entry name" value="His_kinase_dom"/>
</dbReference>
<evidence type="ECO:0000256" key="7">
    <source>
        <dbReference type="ARBA" id="ARBA00023012"/>
    </source>
</evidence>
<dbReference type="GO" id="GO:0005524">
    <property type="term" value="F:ATP binding"/>
    <property type="evidence" value="ECO:0007669"/>
    <property type="project" value="UniProtKB-KW"/>
</dbReference>
<name>A0ABV8S9F4_9BACL</name>
<dbReference type="Gene3D" id="3.30.565.10">
    <property type="entry name" value="Histidine kinase-like ATPase, C-terminal domain"/>
    <property type="match status" value="1"/>
</dbReference>
<evidence type="ECO:0000256" key="5">
    <source>
        <dbReference type="ARBA" id="ARBA00022777"/>
    </source>
</evidence>
<dbReference type="InterPro" id="IPR003594">
    <property type="entry name" value="HATPase_dom"/>
</dbReference>
<dbReference type="PANTHER" id="PTHR43395">
    <property type="entry name" value="SENSOR HISTIDINE KINASE CHEA"/>
    <property type="match status" value="1"/>
</dbReference>
<organism evidence="10 11">
    <name type="scientific">Cohnella boryungensis</name>
    <dbReference type="NCBI Taxonomy" id="768479"/>
    <lineage>
        <taxon>Bacteria</taxon>
        <taxon>Bacillati</taxon>
        <taxon>Bacillota</taxon>
        <taxon>Bacilli</taxon>
        <taxon>Bacillales</taxon>
        <taxon>Paenibacillaceae</taxon>
        <taxon>Cohnella</taxon>
    </lineage>
</organism>
<dbReference type="Pfam" id="PF02518">
    <property type="entry name" value="HATPase_c"/>
    <property type="match status" value="1"/>
</dbReference>
<dbReference type="PANTHER" id="PTHR43395:SF10">
    <property type="entry name" value="CHEMOTAXIS PROTEIN CHEA"/>
    <property type="match status" value="1"/>
</dbReference>
<evidence type="ECO:0000259" key="9">
    <source>
        <dbReference type="PROSITE" id="PS50109"/>
    </source>
</evidence>
<dbReference type="Gene3D" id="6.10.340.10">
    <property type="match status" value="1"/>
</dbReference>
<evidence type="ECO:0000256" key="3">
    <source>
        <dbReference type="ARBA" id="ARBA00022679"/>
    </source>
</evidence>
<reference evidence="11" key="1">
    <citation type="journal article" date="2019" name="Int. J. Syst. Evol. Microbiol.">
        <title>The Global Catalogue of Microorganisms (GCM) 10K type strain sequencing project: providing services to taxonomists for standard genome sequencing and annotation.</title>
        <authorList>
            <consortium name="The Broad Institute Genomics Platform"/>
            <consortium name="The Broad Institute Genome Sequencing Center for Infectious Disease"/>
            <person name="Wu L."/>
            <person name="Ma J."/>
        </authorList>
    </citation>
    <scope>NUCLEOTIDE SEQUENCE [LARGE SCALE GENOMIC DNA]</scope>
    <source>
        <strain evidence="11">CGMCC 4.1641</strain>
    </source>
</reference>
<feature type="domain" description="Histidine kinase" evidence="9">
    <location>
        <begin position="697"/>
        <end position="835"/>
    </location>
</feature>
<comment type="caution">
    <text evidence="10">The sequence shown here is derived from an EMBL/GenBank/DDBJ whole genome shotgun (WGS) entry which is preliminary data.</text>
</comment>
<dbReference type="EMBL" id="JBHSED010000013">
    <property type="protein sequence ID" value="MFC4303602.1"/>
    <property type="molecule type" value="Genomic_DNA"/>
</dbReference>
<evidence type="ECO:0000256" key="1">
    <source>
        <dbReference type="ARBA" id="ARBA00000085"/>
    </source>
</evidence>
<keyword evidence="8" id="KW-0472">Membrane</keyword>
<keyword evidence="6 10" id="KW-0067">ATP-binding</keyword>
<dbReference type="InterPro" id="IPR051315">
    <property type="entry name" value="Bact_Chemotaxis_CheA"/>
</dbReference>
<keyword evidence="11" id="KW-1185">Reference proteome</keyword>
<keyword evidence="7" id="KW-0902">Two-component regulatory system</keyword>
<evidence type="ECO:0000256" key="8">
    <source>
        <dbReference type="SAM" id="Phobius"/>
    </source>
</evidence>
<keyword evidence="8" id="KW-0812">Transmembrane</keyword>
<dbReference type="Pfam" id="PF05228">
    <property type="entry name" value="CHASE4"/>
    <property type="match status" value="1"/>
</dbReference>
<evidence type="ECO:0000313" key="10">
    <source>
        <dbReference type="EMBL" id="MFC4303602.1"/>
    </source>
</evidence>
<sequence>MMIWIFLLVVLPGISVTAYFYITITGALKESAYEKELQTNYVAQRSIESLGETILGVTITNGYWEANRQALLSRDMEWLERNIGDMPRVVPNIDFVAEADLEGRILVQAGDVEQFQNRIEVPHLLERFGEEKTFSGLLDTSKGLAVVAVSQVTGDTGENGTAGLLVTGHYLNERDMARVQDTLQAQLALELASGQFLSSTDMLTLEVLREIYGKLPVGEPAELVKHDRLSVTQSAVPFKDMTGRTIGRLYTQSQSGSSMETVSALNKLALYSAFGLAFLLVLVAYLLRNRIVRPLRHLTAMLEQVAAGKQVDDIPKYVEQSDKELLQAFGRIGSLNEQLKLTVETRTAALQNLLNYSQQGFFTVHSDLRVGDEYSLPCVRFFGREIAGASFPELIYPDNEREAKLLADIAAEVFVQEDELQREMVVSLLPEELNLQELVISAEYKIISGTDGSSTELMVILTDITERRMIEEQIARERANQQMVVQVVTHLEETNQILTEYRRFCEMGIVDALRSPLPLEQRLLSVYKRIHTFKGSFSMLQFPLIVPRLHALETELQARIRLIGLSPDYESVEESLREFRIMELHTWVDEDLKALTDILGEEMLYQRNQESTLSIPRGAWRRLENKLAEALAPTGHRELLSELRELRNTPFRGLVEHYRDYLETAAERQGIPLNPVVLEGEDVTVDPQRFRPFAQSLIHVFRNIVVHAIEPSEERLLQNKEACGTVALRFGRQGDRLIVVISDDGRGIRSESLRERLVEKGIIAESAARLLTSEELIAYIFRDEMTTAESVSELSGRGVGLSAVQEETEKLGGSVEVASVPGEGTTFTFSLPLEANESIEEDVPGGTR</sequence>
<evidence type="ECO:0000256" key="2">
    <source>
        <dbReference type="ARBA" id="ARBA00012438"/>
    </source>
</evidence>
<gene>
    <name evidence="10" type="ORF">ACFO1S_09055</name>
</gene>
<dbReference type="SUPFAM" id="SSF55874">
    <property type="entry name" value="ATPase domain of HSP90 chaperone/DNA topoisomerase II/histidine kinase"/>
    <property type="match status" value="1"/>
</dbReference>
<comment type="catalytic activity">
    <reaction evidence="1">
        <text>ATP + protein L-histidine = ADP + protein N-phospho-L-histidine.</text>
        <dbReference type="EC" id="2.7.13.3"/>
    </reaction>
</comment>
<dbReference type="PROSITE" id="PS50109">
    <property type="entry name" value="HIS_KIN"/>
    <property type="match status" value="1"/>
</dbReference>
<evidence type="ECO:0000256" key="6">
    <source>
        <dbReference type="ARBA" id="ARBA00022840"/>
    </source>
</evidence>
<keyword evidence="8" id="KW-1133">Transmembrane helix</keyword>
<dbReference type="InterPro" id="IPR004358">
    <property type="entry name" value="Sig_transdc_His_kin-like_C"/>
</dbReference>